<keyword evidence="1" id="KW-0472">Membrane</keyword>
<keyword evidence="1" id="KW-1133">Transmembrane helix</keyword>
<protein>
    <submittedName>
        <fullName evidence="2">Uncharacterized protein</fullName>
    </submittedName>
</protein>
<dbReference type="RefSeq" id="WP_089232660.1">
    <property type="nucleotide sequence ID" value="NZ_FZOY01000003.1"/>
</dbReference>
<keyword evidence="3" id="KW-1185">Reference proteome</keyword>
<reference evidence="2 3" key="1">
    <citation type="submission" date="2017-06" db="EMBL/GenBank/DDBJ databases">
        <authorList>
            <person name="Kim H.J."/>
            <person name="Triplett B.A."/>
        </authorList>
    </citation>
    <scope>NUCLEOTIDE SEQUENCE [LARGE SCALE GENOMIC DNA]</scope>
    <source>
        <strain evidence="2 3">DSM 29339</strain>
    </source>
</reference>
<feature type="transmembrane region" description="Helical" evidence="1">
    <location>
        <begin position="6"/>
        <end position="23"/>
    </location>
</feature>
<dbReference type="Proteomes" id="UP000198426">
    <property type="component" value="Unassembled WGS sequence"/>
</dbReference>
<evidence type="ECO:0000313" key="3">
    <source>
        <dbReference type="Proteomes" id="UP000198426"/>
    </source>
</evidence>
<keyword evidence="1" id="KW-0812">Transmembrane</keyword>
<proteinExistence type="predicted"/>
<dbReference type="AlphaFoldDB" id="A0A239GP31"/>
<sequence length="60" mass="6642">MQFDVLHALITAALILATFAVAKRMGIIGGENRRFNWKLAGMIFGVVLIFNVIWSFTGSN</sequence>
<evidence type="ECO:0000313" key="2">
    <source>
        <dbReference type="EMBL" id="SNS70959.1"/>
    </source>
</evidence>
<organism evidence="2 3">
    <name type="scientific">Tropicimonas sediminicola</name>
    <dbReference type="NCBI Taxonomy" id="1031541"/>
    <lineage>
        <taxon>Bacteria</taxon>
        <taxon>Pseudomonadati</taxon>
        <taxon>Pseudomonadota</taxon>
        <taxon>Alphaproteobacteria</taxon>
        <taxon>Rhodobacterales</taxon>
        <taxon>Roseobacteraceae</taxon>
        <taxon>Tropicimonas</taxon>
    </lineage>
</organism>
<name>A0A239GP31_9RHOB</name>
<evidence type="ECO:0000256" key="1">
    <source>
        <dbReference type="SAM" id="Phobius"/>
    </source>
</evidence>
<gene>
    <name evidence="2" type="ORF">SAMN05421757_10347</name>
</gene>
<dbReference type="EMBL" id="FZOY01000003">
    <property type="protein sequence ID" value="SNS70959.1"/>
    <property type="molecule type" value="Genomic_DNA"/>
</dbReference>
<accession>A0A239GP31</accession>
<feature type="transmembrane region" description="Helical" evidence="1">
    <location>
        <begin position="35"/>
        <end position="56"/>
    </location>
</feature>